<dbReference type="EMBL" id="CP007711">
    <property type="protein sequence ID" value="AIV03846.1"/>
    <property type="molecule type" value="Genomic_DNA"/>
</dbReference>
<dbReference type="eggNOG" id="COG0470">
    <property type="taxonomic scope" value="Bacteria"/>
</dbReference>
<evidence type="ECO:0000313" key="2">
    <source>
        <dbReference type="Proteomes" id="UP000030066"/>
    </source>
</evidence>
<evidence type="ECO:0000313" key="1">
    <source>
        <dbReference type="EMBL" id="AIV03846.1"/>
    </source>
</evidence>
<dbReference type="Proteomes" id="UP000030066">
    <property type="component" value="Chromosome"/>
</dbReference>
<dbReference type="InterPro" id="IPR027417">
    <property type="entry name" value="P-loop_NTPase"/>
</dbReference>
<dbReference type="KEGG" id="mgj:MGM1_4810"/>
<keyword evidence="2" id="KW-1185">Reference proteome</keyword>
<dbReference type="Pfam" id="PF13177">
    <property type="entry name" value="DNA_pol3_delta2"/>
    <property type="match status" value="1"/>
</dbReference>
<dbReference type="HOGENOM" id="CLU_006229_4_5_14"/>
<dbReference type="AlphaFoldDB" id="A0A097STC3"/>
<dbReference type="Gene3D" id="3.40.50.300">
    <property type="entry name" value="P-loop containing nucleotide triphosphate hydrolases"/>
    <property type="match status" value="1"/>
</dbReference>
<proteinExistence type="predicted"/>
<sequence length="263" mass="31146">MLKQLLLSKNKPHSIIFVESRFCHLEKVIEDFFCSMLTNKHDIERLKNNQYFDYISFNGYIENIKKENIIEIQNKFSLTSFEKDNLKFYTIFGIETTNKQSLNSLLKFLEEPQDNAYGILTTRNIAKVIPTITSRCQVIYLPTDLTYFQNEIKKYQLNNEQVKLIYQTYYNFSEFEKEFENGFFNTCTNFVQSLIINHSNLAKLKGLSAEFRSFDYLQIKRILCFIKVLVKDEKGIILNLINQLNLNPIKALIFNEILSLWNI</sequence>
<name>A0A097STC3_9BACT</name>
<organism evidence="1 2">
    <name type="scientific">Candidatus Malacoplasma girerdii</name>
    <dbReference type="NCBI Taxonomy" id="1318617"/>
    <lineage>
        <taxon>Bacteria</taxon>
        <taxon>Bacillati</taxon>
        <taxon>Mycoplasmatota</taxon>
        <taxon>Mycoplasmoidales</taxon>
        <taxon>Mycoplasmoidaceae</taxon>
        <taxon>Malacoplasma</taxon>
    </lineage>
</organism>
<accession>A0A097STC3</accession>
<dbReference type="SUPFAM" id="SSF52540">
    <property type="entry name" value="P-loop containing nucleoside triphosphate hydrolases"/>
    <property type="match status" value="1"/>
</dbReference>
<protein>
    <submittedName>
        <fullName evidence="1">DNA polymerase III subunit delta</fullName>
    </submittedName>
</protein>
<reference evidence="1 2" key="1">
    <citation type="journal article" date="2014" name="PLoS ONE">
        <title>An emerging Mycoplasma associated with trichomoniasis, vaginal infection and disease.</title>
        <authorList>
            <consortium name="Vaginal Microbiome Consortium"/>
            <person name="Fettweis J.M."/>
            <person name="Serrano M.G."/>
            <person name="Huang B."/>
            <person name="Brooks J.P."/>
            <person name="Glascock A.L."/>
            <person name="Sheth N.U."/>
            <person name="Strauss J.F.III."/>
            <person name="Jefferson K.K."/>
            <person name="Buck G.A."/>
        </authorList>
    </citation>
    <scope>NUCLEOTIDE SEQUENCE [LARGE SCALE GENOMIC DNA]</scope>
    <source>
        <strain evidence="1 2">VCU_M1</strain>
    </source>
</reference>
<gene>
    <name evidence="1" type="primary">holB</name>
    <name evidence="1" type="ORF">MGM1_4810</name>
</gene>
<dbReference type="STRING" id="1318617.MGM1_4810"/>